<feature type="chain" id="PRO_5022766523" evidence="1">
    <location>
        <begin position="28"/>
        <end position="242"/>
    </location>
</feature>
<sequence>MKYAILVLLSALIGAGCFLPAAKPNVAADSTIVTPVPVEEQAKGTYTGDFAGAPIYITINYANGQHVAGYDIHKGLRRNLHGTLQQTANGWTMALSEPGDHPFDGRFQLAFDTGFHHATGKWAPQTRGTLQEKTFTLHKPDTDSDPVAGNIFSGDHCDIFFETDGNCTLNYYERINDSTFAPQLNTLRGSWKNNGNNKITVDWQPNERFGKRNSTFDATFDADDKGFCTGIVGEGFDFSAVL</sequence>
<protein>
    <submittedName>
        <fullName evidence="2">Uncharacterized protein</fullName>
    </submittedName>
</protein>
<evidence type="ECO:0000313" key="3">
    <source>
        <dbReference type="Proteomes" id="UP000324611"/>
    </source>
</evidence>
<proteinExistence type="predicted"/>
<dbReference type="AlphaFoldDB" id="A0A5B2W302"/>
<name>A0A5B2W302_9BACT</name>
<reference evidence="2 3" key="1">
    <citation type="submission" date="2019-09" db="EMBL/GenBank/DDBJ databases">
        <title>Chitinophaga ginsengihumi sp. nov., isolated from soil of ginseng rhizosphere.</title>
        <authorList>
            <person name="Lee J."/>
        </authorList>
    </citation>
    <scope>NUCLEOTIDE SEQUENCE [LARGE SCALE GENOMIC DNA]</scope>
    <source>
        <strain evidence="2 3">BN140078</strain>
    </source>
</reference>
<keyword evidence="3" id="KW-1185">Reference proteome</keyword>
<dbReference type="PROSITE" id="PS51257">
    <property type="entry name" value="PROKAR_LIPOPROTEIN"/>
    <property type="match status" value="1"/>
</dbReference>
<evidence type="ECO:0000313" key="2">
    <source>
        <dbReference type="EMBL" id="KAA2245090.1"/>
    </source>
</evidence>
<accession>A0A5B2W302</accession>
<gene>
    <name evidence="2" type="ORF">F0L74_03775</name>
</gene>
<dbReference type="RefSeq" id="WP_149836486.1">
    <property type="nucleotide sequence ID" value="NZ_VUOC01000001.1"/>
</dbReference>
<evidence type="ECO:0000256" key="1">
    <source>
        <dbReference type="SAM" id="SignalP"/>
    </source>
</evidence>
<feature type="signal peptide" evidence="1">
    <location>
        <begin position="1"/>
        <end position="27"/>
    </location>
</feature>
<dbReference type="EMBL" id="VUOC01000001">
    <property type="protein sequence ID" value="KAA2245090.1"/>
    <property type="molecule type" value="Genomic_DNA"/>
</dbReference>
<keyword evidence="1" id="KW-0732">Signal</keyword>
<organism evidence="2 3">
    <name type="scientific">Chitinophaga agrisoli</name>
    <dbReference type="NCBI Taxonomy" id="2607653"/>
    <lineage>
        <taxon>Bacteria</taxon>
        <taxon>Pseudomonadati</taxon>
        <taxon>Bacteroidota</taxon>
        <taxon>Chitinophagia</taxon>
        <taxon>Chitinophagales</taxon>
        <taxon>Chitinophagaceae</taxon>
        <taxon>Chitinophaga</taxon>
    </lineage>
</organism>
<comment type="caution">
    <text evidence="2">The sequence shown here is derived from an EMBL/GenBank/DDBJ whole genome shotgun (WGS) entry which is preliminary data.</text>
</comment>
<dbReference type="Proteomes" id="UP000324611">
    <property type="component" value="Unassembled WGS sequence"/>
</dbReference>
<reference evidence="2 3" key="2">
    <citation type="submission" date="2019-09" db="EMBL/GenBank/DDBJ databases">
        <authorList>
            <person name="Jin C."/>
        </authorList>
    </citation>
    <scope>NUCLEOTIDE SEQUENCE [LARGE SCALE GENOMIC DNA]</scope>
    <source>
        <strain evidence="2 3">BN140078</strain>
    </source>
</reference>